<gene>
    <name evidence="2" type="ORF">IE81DRAFT_323862</name>
</gene>
<feature type="compositionally biased region" description="Low complexity" evidence="1">
    <location>
        <begin position="638"/>
        <end position="651"/>
    </location>
</feature>
<dbReference type="RefSeq" id="XP_025369201.1">
    <property type="nucleotide sequence ID" value="XM_025514073.1"/>
</dbReference>
<protein>
    <recommendedName>
        <fullName evidence="4">Kinetochore protein mis13</fullName>
    </recommendedName>
</protein>
<reference evidence="2 3" key="1">
    <citation type="journal article" date="2018" name="Mol. Biol. Evol.">
        <title>Broad Genomic Sampling Reveals a Smut Pathogenic Ancestry of the Fungal Clade Ustilaginomycotina.</title>
        <authorList>
            <person name="Kijpornyongpan T."/>
            <person name="Mondo S.J."/>
            <person name="Barry K."/>
            <person name="Sandor L."/>
            <person name="Lee J."/>
            <person name="Lipzen A."/>
            <person name="Pangilinan J."/>
            <person name="LaButti K."/>
            <person name="Hainaut M."/>
            <person name="Henrissat B."/>
            <person name="Grigoriev I.V."/>
            <person name="Spatafora J.W."/>
            <person name="Aime M.C."/>
        </authorList>
    </citation>
    <scope>NUCLEOTIDE SEQUENCE [LARGE SCALE GENOMIC DNA]</scope>
    <source>
        <strain evidence="2 3">MCA 4658</strain>
    </source>
</reference>
<feature type="region of interest" description="Disordered" evidence="1">
    <location>
        <begin position="326"/>
        <end position="353"/>
    </location>
</feature>
<evidence type="ECO:0000313" key="3">
    <source>
        <dbReference type="Proteomes" id="UP000245783"/>
    </source>
</evidence>
<feature type="region of interest" description="Disordered" evidence="1">
    <location>
        <begin position="673"/>
        <end position="702"/>
    </location>
</feature>
<dbReference type="GO" id="GO:0051301">
    <property type="term" value="P:cell division"/>
    <property type="evidence" value="ECO:0007669"/>
    <property type="project" value="InterPro"/>
</dbReference>
<dbReference type="EMBL" id="KZ819384">
    <property type="protein sequence ID" value="PWN42041.1"/>
    <property type="molecule type" value="Genomic_DNA"/>
</dbReference>
<feature type="region of interest" description="Disordered" evidence="1">
    <location>
        <begin position="1"/>
        <end position="263"/>
    </location>
</feature>
<keyword evidence="3" id="KW-1185">Reference proteome</keyword>
<dbReference type="STRING" id="1522189.A0A316W0F1"/>
<sequence length="716" mass="76104">MVSGPSSDSTGGFNSSRSLKNGGDARGTRSAPRDFDDIMADSEEEVTTRGDVTNDVTFQHERVRKSSGGHSAARGSANAAITNVKGKVARGARTGSSAVPVRDPMVRTAPANAKRKAQEDMPPPSTAASAKRSAATRDNGRTRAPRKTHGEEGDEDFIFTRADAADAAPVAKSSRKASGSRASAYTSKTRQEPLPSDEVGETPINRRNQQFRAGLGFGMGLPSSSTISQRTDSGGSSAAAPQARGRRDSMGLKSQRRVSSLRDGTIAYPHASIPDSDLFRHCSNTLPPLVRMRHLSAWVLHRGIDDALKGHLDSKTAKAIADAKSFGNSANGTAAPKGKGKDKTPAPPPLALTNGKFAHVKELGSKERSELGRARGAVEGALQRTLVDIDSAKIDLTWEDKSKAPPGKAPHPRNVTNADLEKELAATIESTKHELKAWHTEIAELEAFEAQTAALEARAGKLSSSGKSSSGSGKLERKTVEEIDLDPKEGDFRWDPDQDLDEEMRKIYSDARSVLGAEAHWAPKSGGEKVDREIRRAAKEAAAIEAGRSSKDIKSELGGSDLDARWADVEYNVDRLRTRTHPYTQLSEISERYVTTISARAAQELASRSMLSSHGGAGSSGTSSAGAGIWPSGQRDPAAASTASTSNAQSRTDVENLLRGVRDRSRVAARAAAALRDREEREKVASLSGVAQDAGDTTVGDDSTLDLLRALSSKDH</sequence>
<feature type="compositionally biased region" description="Polar residues" evidence="1">
    <location>
        <begin position="222"/>
        <end position="236"/>
    </location>
</feature>
<dbReference type="Proteomes" id="UP000245783">
    <property type="component" value="Unassembled WGS sequence"/>
</dbReference>
<feature type="compositionally biased region" description="Low complexity" evidence="1">
    <location>
        <begin position="460"/>
        <end position="473"/>
    </location>
</feature>
<dbReference type="GO" id="GO:0000444">
    <property type="term" value="C:MIS12/MIND type complex"/>
    <property type="evidence" value="ECO:0007669"/>
    <property type="project" value="InterPro"/>
</dbReference>
<dbReference type="GeneID" id="37035943"/>
<feature type="compositionally biased region" description="Basic and acidic residues" evidence="1">
    <location>
        <begin position="652"/>
        <end position="661"/>
    </location>
</feature>
<name>A0A316W0F1_9BASI</name>
<accession>A0A316W0F1</accession>
<organism evidence="2 3">
    <name type="scientific">Ceraceosorus guamensis</name>
    <dbReference type="NCBI Taxonomy" id="1522189"/>
    <lineage>
        <taxon>Eukaryota</taxon>
        <taxon>Fungi</taxon>
        <taxon>Dikarya</taxon>
        <taxon>Basidiomycota</taxon>
        <taxon>Ustilaginomycotina</taxon>
        <taxon>Exobasidiomycetes</taxon>
        <taxon>Ceraceosorales</taxon>
        <taxon>Ceraceosoraceae</taxon>
        <taxon>Ceraceosorus</taxon>
    </lineage>
</organism>
<feature type="compositionally biased region" description="Low complexity" evidence="1">
    <location>
        <begin position="126"/>
        <end position="137"/>
    </location>
</feature>
<feature type="compositionally biased region" description="Low complexity" evidence="1">
    <location>
        <begin position="68"/>
        <end position="80"/>
    </location>
</feature>
<dbReference type="PANTHER" id="PTHR14778:SF2">
    <property type="entry name" value="KINETOCHORE-ASSOCIATED PROTEIN DSN1 HOMOLOG"/>
    <property type="match status" value="1"/>
</dbReference>
<feature type="compositionally biased region" description="Polar residues" evidence="1">
    <location>
        <begin position="1"/>
        <end position="19"/>
    </location>
</feature>
<evidence type="ECO:0000313" key="2">
    <source>
        <dbReference type="EMBL" id="PWN42041.1"/>
    </source>
</evidence>
<feature type="region of interest" description="Disordered" evidence="1">
    <location>
        <begin position="459"/>
        <end position="482"/>
    </location>
</feature>
<dbReference type="OrthoDB" id="3364649at2759"/>
<feature type="region of interest" description="Disordered" evidence="1">
    <location>
        <begin position="610"/>
        <end position="661"/>
    </location>
</feature>
<feature type="compositionally biased region" description="Low complexity" evidence="1">
    <location>
        <begin position="165"/>
        <end position="184"/>
    </location>
</feature>
<dbReference type="GO" id="GO:0007059">
    <property type="term" value="P:chromosome segregation"/>
    <property type="evidence" value="ECO:0007669"/>
    <property type="project" value="InterPro"/>
</dbReference>
<dbReference type="AlphaFoldDB" id="A0A316W0F1"/>
<evidence type="ECO:0008006" key="4">
    <source>
        <dbReference type="Google" id="ProtNLM"/>
    </source>
</evidence>
<dbReference type="Pfam" id="PF08202">
    <property type="entry name" value="MIS13"/>
    <property type="match status" value="1"/>
</dbReference>
<feature type="compositionally biased region" description="Basic and acidic residues" evidence="1">
    <location>
        <begin position="675"/>
        <end position="684"/>
    </location>
</feature>
<dbReference type="InParanoid" id="A0A316W0F1"/>
<proteinExistence type="predicted"/>
<evidence type="ECO:0000256" key="1">
    <source>
        <dbReference type="SAM" id="MobiDB-lite"/>
    </source>
</evidence>
<dbReference type="PANTHER" id="PTHR14778">
    <property type="entry name" value="KINETOCHORE-ASSOCIATED PROTEIN DSN1 HOMOLOG"/>
    <property type="match status" value="1"/>
</dbReference>
<dbReference type="InterPro" id="IPR013218">
    <property type="entry name" value="Dsn1/Mis13"/>
</dbReference>